<protein>
    <submittedName>
        <fullName evidence="2">Uncharacterized protein</fullName>
    </submittedName>
</protein>
<reference evidence="2 3" key="1">
    <citation type="submission" date="2024-04" db="EMBL/GenBank/DDBJ databases">
        <authorList>
            <person name="Fracassetti M."/>
        </authorList>
    </citation>
    <scope>NUCLEOTIDE SEQUENCE [LARGE SCALE GENOMIC DNA]</scope>
</reference>
<sequence length="70" mass="7643">MDALRRARLSALLLFQGCLRFIRLGLHHRRSLAPPGSNTVPCGRSHPLSSLPPIHGRGSSTLIQVEYGLS</sequence>
<evidence type="ECO:0000313" key="2">
    <source>
        <dbReference type="EMBL" id="CAL1360938.1"/>
    </source>
</evidence>
<dbReference type="AlphaFoldDB" id="A0AAV2CYK0"/>
<gene>
    <name evidence="2" type="ORF">LTRI10_LOCUS8339</name>
</gene>
<dbReference type="Proteomes" id="UP001497516">
    <property type="component" value="Chromosome 10"/>
</dbReference>
<organism evidence="2 3">
    <name type="scientific">Linum trigynum</name>
    <dbReference type="NCBI Taxonomy" id="586398"/>
    <lineage>
        <taxon>Eukaryota</taxon>
        <taxon>Viridiplantae</taxon>
        <taxon>Streptophyta</taxon>
        <taxon>Embryophyta</taxon>
        <taxon>Tracheophyta</taxon>
        <taxon>Spermatophyta</taxon>
        <taxon>Magnoliopsida</taxon>
        <taxon>eudicotyledons</taxon>
        <taxon>Gunneridae</taxon>
        <taxon>Pentapetalae</taxon>
        <taxon>rosids</taxon>
        <taxon>fabids</taxon>
        <taxon>Malpighiales</taxon>
        <taxon>Linaceae</taxon>
        <taxon>Linum</taxon>
    </lineage>
</organism>
<keyword evidence="3" id="KW-1185">Reference proteome</keyword>
<name>A0AAV2CYK0_9ROSI</name>
<proteinExistence type="predicted"/>
<feature type="region of interest" description="Disordered" evidence="1">
    <location>
        <begin position="33"/>
        <end position="55"/>
    </location>
</feature>
<accession>A0AAV2CYK0</accession>
<evidence type="ECO:0000313" key="3">
    <source>
        <dbReference type="Proteomes" id="UP001497516"/>
    </source>
</evidence>
<dbReference type="EMBL" id="OZ034814">
    <property type="protein sequence ID" value="CAL1360938.1"/>
    <property type="molecule type" value="Genomic_DNA"/>
</dbReference>
<evidence type="ECO:0000256" key="1">
    <source>
        <dbReference type="SAM" id="MobiDB-lite"/>
    </source>
</evidence>